<reference evidence="1" key="1">
    <citation type="submission" date="2022-01" db="EMBL/GenBank/DDBJ databases">
        <authorList>
            <person name="Lagorce A."/>
        </authorList>
    </citation>
    <scope>NUCLEOTIDE SEQUENCE</scope>
    <source>
        <strain evidence="1">Th15_F1_A12</strain>
    </source>
</reference>
<sequence length="59" mass="6889">MTYAVKKASVLTATDCINFSYLGVNTAWRVCDVLSKWTILIYLLLYHYIVRFCRTSFIC</sequence>
<organism evidence="1 2">
    <name type="scientific">Vibrio jasicida</name>
    <dbReference type="NCBI Taxonomy" id="766224"/>
    <lineage>
        <taxon>Bacteria</taxon>
        <taxon>Pseudomonadati</taxon>
        <taxon>Pseudomonadota</taxon>
        <taxon>Gammaproteobacteria</taxon>
        <taxon>Vibrionales</taxon>
        <taxon>Vibrionaceae</taxon>
        <taxon>Vibrio</taxon>
    </lineage>
</organism>
<evidence type="ECO:0000313" key="1">
    <source>
        <dbReference type="EMBL" id="CAH1601861.1"/>
    </source>
</evidence>
<dbReference type="AlphaFoldDB" id="A0AAU9QXQ6"/>
<gene>
    <name evidence="1" type="ORF">THF1A12_50275</name>
</gene>
<dbReference type="Proteomes" id="UP001295462">
    <property type="component" value="Unassembled WGS sequence"/>
</dbReference>
<name>A0AAU9QXQ6_9VIBR</name>
<dbReference type="EMBL" id="CAKMUD010000105">
    <property type="protein sequence ID" value="CAH1601861.1"/>
    <property type="molecule type" value="Genomic_DNA"/>
</dbReference>
<evidence type="ECO:0000313" key="2">
    <source>
        <dbReference type="Proteomes" id="UP001295462"/>
    </source>
</evidence>
<protein>
    <submittedName>
        <fullName evidence="1">Uncharacterized protein</fullName>
    </submittedName>
</protein>
<comment type="caution">
    <text evidence="1">The sequence shown here is derived from an EMBL/GenBank/DDBJ whole genome shotgun (WGS) entry which is preliminary data.</text>
</comment>
<proteinExistence type="predicted"/>
<accession>A0AAU9QXQ6</accession>